<dbReference type="EMBL" id="QZJZ01000082">
    <property type="protein sequence ID" value="RJP57343.1"/>
    <property type="molecule type" value="Genomic_DNA"/>
</dbReference>
<dbReference type="CDD" id="cd01045">
    <property type="entry name" value="Ferritin_like_AB"/>
    <property type="match status" value="1"/>
</dbReference>
<dbReference type="GO" id="GO:0046872">
    <property type="term" value="F:metal ion binding"/>
    <property type="evidence" value="ECO:0007669"/>
    <property type="project" value="InterPro"/>
</dbReference>
<dbReference type="GO" id="GO:0016491">
    <property type="term" value="F:oxidoreductase activity"/>
    <property type="evidence" value="ECO:0007669"/>
    <property type="project" value="InterPro"/>
</dbReference>
<dbReference type="AlphaFoldDB" id="A0A3A4QYD4"/>
<sequence>MDIFEFAMEKERYAENYYRELADKTADHGLKSILLLLANDEVKHCETIKRIKEEDFASIGSVATDIIPNSKQIFQKMRAAKEDFNLDLTEIALFTKAQKFEKNSQEFYAAKAEEVTDKTVKSFLLKLAEEEKKHFILLENIITMLQRPKLWLENAEFNNLDAY</sequence>
<dbReference type="SUPFAM" id="SSF47240">
    <property type="entry name" value="Ferritin-like"/>
    <property type="match status" value="1"/>
</dbReference>
<organism evidence="2 3">
    <name type="scientific">Candidatus Auribacter fodinae</name>
    <dbReference type="NCBI Taxonomy" id="2093366"/>
    <lineage>
        <taxon>Bacteria</taxon>
        <taxon>Pseudomonadati</taxon>
        <taxon>Candidatus Auribacterota</taxon>
        <taxon>Candidatus Auribacteria</taxon>
        <taxon>Candidatus Auribacterales</taxon>
        <taxon>Candidatus Auribacteraceae</taxon>
        <taxon>Candidatus Auribacter</taxon>
    </lineage>
</organism>
<gene>
    <name evidence="2" type="ORF">C4541_10305</name>
</gene>
<dbReference type="Proteomes" id="UP000266426">
    <property type="component" value="Unassembled WGS sequence"/>
</dbReference>
<dbReference type="Pfam" id="PF02915">
    <property type="entry name" value="Rubrerythrin"/>
    <property type="match status" value="1"/>
</dbReference>
<evidence type="ECO:0000313" key="2">
    <source>
        <dbReference type="EMBL" id="RJP57343.1"/>
    </source>
</evidence>
<dbReference type="InterPro" id="IPR009078">
    <property type="entry name" value="Ferritin-like_SF"/>
</dbReference>
<proteinExistence type="predicted"/>
<reference evidence="2 3" key="1">
    <citation type="journal article" date="2017" name="ISME J.">
        <title>Energy and carbon metabolisms in a deep terrestrial subsurface fluid microbial community.</title>
        <authorList>
            <person name="Momper L."/>
            <person name="Jungbluth S.P."/>
            <person name="Lee M.D."/>
            <person name="Amend J.P."/>
        </authorList>
    </citation>
    <scope>NUCLEOTIDE SEQUENCE [LARGE SCALE GENOMIC DNA]</scope>
    <source>
        <strain evidence="2">SURF_26</strain>
    </source>
</reference>
<dbReference type="Gene3D" id="1.20.1260.10">
    <property type="match status" value="1"/>
</dbReference>
<dbReference type="PANTHER" id="PTHR33531:SF7">
    <property type="entry name" value="HYPOTHETICAL MEMBRANE PROTEIN, CONSERVED"/>
    <property type="match status" value="1"/>
</dbReference>
<evidence type="ECO:0000259" key="1">
    <source>
        <dbReference type="Pfam" id="PF02915"/>
    </source>
</evidence>
<dbReference type="InterPro" id="IPR003251">
    <property type="entry name" value="Rr_diiron-bd_dom"/>
</dbReference>
<dbReference type="InterPro" id="IPR012347">
    <property type="entry name" value="Ferritin-like"/>
</dbReference>
<name>A0A3A4QYD4_9BACT</name>
<protein>
    <recommendedName>
        <fullName evidence="1">Rubrerythrin diiron-binding domain-containing protein</fullName>
    </recommendedName>
</protein>
<dbReference type="PANTHER" id="PTHR33531">
    <property type="entry name" value="RUBRERYTHRIN SUBFAMILY"/>
    <property type="match status" value="1"/>
</dbReference>
<feature type="domain" description="Rubrerythrin diiron-binding" evidence="1">
    <location>
        <begin position="2"/>
        <end position="137"/>
    </location>
</feature>
<accession>A0A3A4QYD4</accession>
<evidence type="ECO:0000313" key="3">
    <source>
        <dbReference type="Proteomes" id="UP000266426"/>
    </source>
</evidence>
<comment type="caution">
    <text evidence="2">The sequence shown here is derived from an EMBL/GenBank/DDBJ whole genome shotgun (WGS) entry which is preliminary data.</text>
</comment>